<dbReference type="Pfam" id="PF00583">
    <property type="entry name" value="Acetyltransf_1"/>
    <property type="match status" value="1"/>
</dbReference>
<protein>
    <submittedName>
        <fullName evidence="3">Uncharacterized protein</fullName>
    </submittedName>
</protein>
<dbReference type="RefSeq" id="WP_048893098.1">
    <property type="nucleotide sequence ID" value="NZ_AP024237.1"/>
</dbReference>
<dbReference type="STRING" id="110505.ACT16_19440"/>
<dbReference type="AlphaFoldDB" id="A0A2G8B635"/>
<dbReference type="InterPro" id="IPR050832">
    <property type="entry name" value="Bact_Acetyltransf"/>
</dbReference>
<keyword evidence="4" id="KW-1185">Reference proteome</keyword>
<dbReference type="EMBL" id="AP024237">
    <property type="protein sequence ID" value="BCO34983.1"/>
    <property type="molecule type" value="Genomic_DNA"/>
</dbReference>
<sequence>MSQRCLDRGDTVRLLDGSVIRIRRLSRSDTAAVIELHRQLTDRERYLRFFVTYPAYLTAFAEKIVRCNRDQWALGAFDSGQLIGVANYVVTDQPDVAEVAVAVAHKDHLRGVATALLKHLAEVALGNGINTFVADVLASNTAMLKVLSDAGWRRTVRSDGAVLRIETKLRELADEPSTD</sequence>
<dbReference type="Gene3D" id="3.40.630.30">
    <property type="match status" value="1"/>
</dbReference>
<dbReference type="InterPro" id="IPR000182">
    <property type="entry name" value="GNAT_dom"/>
</dbReference>
<dbReference type="PANTHER" id="PTHR43877">
    <property type="entry name" value="AMINOALKYLPHOSPHONATE N-ACETYLTRANSFERASE-RELATED-RELATED"/>
    <property type="match status" value="1"/>
</dbReference>
<reference evidence="3 4" key="1">
    <citation type="submission" date="2020-12" db="EMBL/GenBank/DDBJ databases">
        <title>Complete genome sequence of Mycobacterium heckeshornense JCM 15655T, closely related to a pathogenic non-tuberculous mycobacterial species Mycobacterium xenopi.</title>
        <authorList>
            <person name="Yoshida M."/>
            <person name="Fukano H."/>
            <person name="Asakura T."/>
            <person name="Suzuki M."/>
            <person name="Hoshino Y."/>
        </authorList>
    </citation>
    <scope>NUCLEOTIDE SEQUENCE [LARGE SCALE GENOMIC DNA]</scope>
    <source>
        <strain evidence="3 4">JCM 15655</strain>
    </source>
</reference>
<proteinExistence type="predicted"/>
<keyword evidence="1" id="KW-0808">Transferase</keyword>
<dbReference type="SUPFAM" id="SSF55729">
    <property type="entry name" value="Acyl-CoA N-acyltransferases (Nat)"/>
    <property type="match status" value="1"/>
</dbReference>
<accession>A0A2G8B635</accession>
<dbReference type="InterPro" id="IPR016181">
    <property type="entry name" value="Acyl_CoA_acyltransferase"/>
</dbReference>
<organism evidence="3 4">
    <name type="scientific">Mycobacterium heckeshornense</name>
    <dbReference type="NCBI Taxonomy" id="110505"/>
    <lineage>
        <taxon>Bacteria</taxon>
        <taxon>Bacillati</taxon>
        <taxon>Actinomycetota</taxon>
        <taxon>Actinomycetes</taxon>
        <taxon>Mycobacteriales</taxon>
        <taxon>Mycobacteriaceae</taxon>
        <taxon>Mycobacterium</taxon>
    </lineage>
</organism>
<evidence type="ECO:0000256" key="2">
    <source>
        <dbReference type="ARBA" id="ARBA00023315"/>
    </source>
</evidence>
<evidence type="ECO:0000256" key="1">
    <source>
        <dbReference type="ARBA" id="ARBA00022679"/>
    </source>
</evidence>
<evidence type="ECO:0000313" key="4">
    <source>
        <dbReference type="Proteomes" id="UP000595446"/>
    </source>
</evidence>
<evidence type="ECO:0000313" key="3">
    <source>
        <dbReference type="EMBL" id="BCO34983.1"/>
    </source>
</evidence>
<dbReference type="Proteomes" id="UP000595446">
    <property type="component" value="Chromosome"/>
</dbReference>
<dbReference type="PROSITE" id="PS51186">
    <property type="entry name" value="GNAT"/>
    <property type="match status" value="1"/>
</dbReference>
<dbReference type="GO" id="GO:0016747">
    <property type="term" value="F:acyltransferase activity, transferring groups other than amino-acyl groups"/>
    <property type="evidence" value="ECO:0007669"/>
    <property type="project" value="InterPro"/>
</dbReference>
<name>A0A2G8B635_9MYCO</name>
<dbReference type="OrthoDB" id="3788759at2"/>
<keyword evidence="2" id="KW-0012">Acyltransferase</keyword>
<gene>
    <name evidence="3" type="ORF">MHEC_14160</name>
</gene>